<evidence type="ECO:0000313" key="1">
    <source>
        <dbReference type="EMBL" id="STO22357.1"/>
    </source>
</evidence>
<dbReference type="OrthoDB" id="580775at2"/>
<dbReference type="PANTHER" id="PTHR36932">
    <property type="entry name" value="CAPSULAR POLYSACCHARIDE BIOSYNTHESIS PROTEIN"/>
    <property type="match status" value="1"/>
</dbReference>
<protein>
    <submittedName>
        <fullName evidence="1">Putative adenylate-forming enzyme</fullName>
    </submittedName>
</protein>
<dbReference type="GeneID" id="93293211"/>
<gene>
    <name evidence="1" type="ORF">NCTC11370_02444</name>
</gene>
<keyword evidence="2" id="KW-1185">Reference proteome</keyword>
<dbReference type="InterPro" id="IPR042099">
    <property type="entry name" value="ANL_N_sf"/>
</dbReference>
<dbReference type="InterPro" id="IPR053158">
    <property type="entry name" value="CapK_Type1_Caps_Biosynth"/>
</dbReference>
<dbReference type="SUPFAM" id="SSF56801">
    <property type="entry name" value="Acetyl-CoA synthetase-like"/>
    <property type="match status" value="1"/>
</dbReference>
<dbReference type="PANTHER" id="PTHR36932:SF1">
    <property type="entry name" value="CAPSULAR POLYSACCHARIDE BIOSYNTHESIS PROTEIN"/>
    <property type="match status" value="1"/>
</dbReference>
<dbReference type="RefSeq" id="WP_010654466.1">
    <property type="nucleotide sequence ID" value="NZ_UGGT01000001.1"/>
</dbReference>
<sequence length="485" mass="56577">MTLFELSNYYSRALAKIKNFPDRSSKTRALTLKQTQDLLASYPEFRNELFCSKQRLQHIRNERLRKILIYAKSYSPWYQKSLAHIDVENFREERLSEIPVMNKNILMENWNEIVTDRKLSLAHAEKHIAKMRCDKDTLYLNNRYHVLASSGSSGNRGVYVYDWDEWNYFYLSTARYPLYNHNRSQRLIDPCQKLKVAQVVITNTIYAMYSISKTFFFSNIEKFYLPVTLPIRQIVDGLNQIRPDILLGTPTTIYKLCQEAVEGRLKAQPKIIGVSGEPLYKPIRELITSIWPEVNLFNTLGSSEGLWGVNCQANSEEMHLNDDLCIVEPVDEKGHRVEKTVVPQKIYLTNLYNYTLPLIRYELSDQLVFLDKTCECGIQHQLIVEPQGRPEFDFLYPDNIFVHHLVFVTPILLEKNIREYQVIQTKNGADIKILATGSVDKIQLQKTIASRLIQLGLTQPQVNLFEVTQFDYPESGKLRRFLKLD</sequence>
<accession>A0A377GC04</accession>
<dbReference type="Gene3D" id="3.40.50.12780">
    <property type="entry name" value="N-terminal domain of ligase-like"/>
    <property type="match status" value="1"/>
</dbReference>
<name>A0A377GC04_9GAMM</name>
<proteinExistence type="predicted"/>
<organism evidence="1 2">
    <name type="scientific">Fluoribacter dumoffii</name>
    <dbReference type="NCBI Taxonomy" id="463"/>
    <lineage>
        <taxon>Bacteria</taxon>
        <taxon>Pseudomonadati</taxon>
        <taxon>Pseudomonadota</taxon>
        <taxon>Gammaproteobacteria</taxon>
        <taxon>Legionellales</taxon>
        <taxon>Legionellaceae</taxon>
        <taxon>Fluoribacter</taxon>
    </lineage>
</organism>
<dbReference type="AlphaFoldDB" id="A0A377GC04"/>
<dbReference type="Proteomes" id="UP000254554">
    <property type="component" value="Unassembled WGS sequence"/>
</dbReference>
<dbReference type="STRING" id="1094715.GCA_000236165_02288"/>
<dbReference type="EMBL" id="UGGT01000001">
    <property type="protein sequence ID" value="STO22357.1"/>
    <property type="molecule type" value="Genomic_DNA"/>
</dbReference>
<evidence type="ECO:0000313" key="2">
    <source>
        <dbReference type="Proteomes" id="UP000254554"/>
    </source>
</evidence>
<reference evidence="1 2" key="1">
    <citation type="submission" date="2018-06" db="EMBL/GenBank/DDBJ databases">
        <authorList>
            <consortium name="Pathogen Informatics"/>
            <person name="Doyle S."/>
        </authorList>
    </citation>
    <scope>NUCLEOTIDE SEQUENCE [LARGE SCALE GENOMIC DNA]</scope>
    <source>
        <strain evidence="1 2">NCTC11370</strain>
    </source>
</reference>